<evidence type="ECO:0000259" key="2">
    <source>
        <dbReference type="Pfam" id="PF00144"/>
    </source>
</evidence>
<dbReference type="AlphaFoldDB" id="K4IXF2"/>
<dbReference type="InterPro" id="IPR050789">
    <property type="entry name" value="Diverse_Enzym_Activities"/>
</dbReference>
<dbReference type="PANTHER" id="PTHR43283">
    <property type="entry name" value="BETA-LACTAMASE-RELATED"/>
    <property type="match status" value="1"/>
</dbReference>
<dbReference type="InterPro" id="IPR001466">
    <property type="entry name" value="Beta-lactam-related"/>
</dbReference>
<keyword evidence="4" id="KW-1185">Reference proteome</keyword>
<feature type="domain" description="Beta-lactamase-related" evidence="2">
    <location>
        <begin position="58"/>
        <end position="330"/>
    </location>
</feature>
<dbReference type="Pfam" id="PF00144">
    <property type="entry name" value="Beta-lactamase"/>
    <property type="match status" value="1"/>
</dbReference>
<dbReference type="RefSeq" id="WP_015025686.1">
    <property type="nucleotide sequence ID" value="NC_018721.1"/>
</dbReference>
<gene>
    <name evidence="3" type="ordered locus">P700755_003525</name>
</gene>
<dbReference type="InterPro" id="IPR012338">
    <property type="entry name" value="Beta-lactam/transpept-like"/>
</dbReference>
<feature type="signal peptide" evidence="1">
    <location>
        <begin position="1"/>
        <end position="23"/>
    </location>
</feature>
<dbReference type="OrthoDB" id="9773047at2"/>
<dbReference type="EMBL" id="CP003879">
    <property type="protein sequence ID" value="AFU70140.1"/>
    <property type="molecule type" value="Genomic_DNA"/>
</dbReference>
<dbReference type="KEGG" id="ptq:P700755_003525"/>
<dbReference type="SUPFAM" id="SSF56601">
    <property type="entry name" value="beta-lactamase/transpeptidase-like"/>
    <property type="match status" value="1"/>
</dbReference>
<dbReference type="PANTHER" id="PTHR43283:SF7">
    <property type="entry name" value="BETA-LACTAMASE-RELATED DOMAIN-CONTAINING PROTEIN"/>
    <property type="match status" value="1"/>
</dbReference>
<accession>K4IXF2</accession>
<dbReference type="STRING" id="313595.P700755_003525"/>
<evidence type="ECO:0000256" key="1">
    <source>
        <dbReference type="SAM" id="SignalP"/>
    </source>
</evidence>
<dbReference type="Gene3D" id="3.40.710.10">
    <property type="entry name" value="DD-peptidase/beta-lactamase superfamily"/>
    <property type="match status" value="1"/>
</dbReference>
<dbReference type="HOGENOM" id="CLU_030169_2_0_10"/>
<dbReference type="eggNOG" id="COG1680">
    <property type="taxonomic scope" value="Bacteria"/>
</dbReference>
<dbReference type="Proteomes" id="UP000008514">
    <property type="component" value="Chromosome"/>
</dbReference>
<sequence>MNTQIRILISITFITSLTCSAFAQDEQNFEYTTPQSLGFSAVKLDSLSKFLASAGSSSLILLVDGKIIFEWGKTNYKHTIHSIRKPLISALYGIYVEKGIIDTTATLQDLNIDDIIPSLSENEKSARIIDLLKARSGVYHDAAANSSGMVSNRPERDEFIPNENYFYNNWDFNVLGAILEQAAGKSVFELFKTEIADPIGMDDYLGEYSQIDGEDENASIPNVDGFYQYEKSKSNYPAYHFRLSARDMAKFGQLYLNNGNWKGKQIIQKSWIEVSTKAYSVTNPGYGIGYGMLWSVLMKNEFRKSSSFYHTGTNVHMLGIYPSSKVVLVHRVDTEKKYTFNQNDFYKMIELVWDSKIE</sequence>
<organism evidence="3 4">
    <name type="scientific">Psychroflexus torquis (strain ATCC 700755 / CIP 106069 / ACAM 623)</name>
    <dbReference type="NCBI Taxonomy" id="313595"/>
    <lineage>
        <taxon>Bacteria</taxon>
        <taxon>Pseudomonadati</taxon>
        <taxon>Bacteroidota</taxon>
        <taxon>Flavobacteriia</taxon>
        <taxon>Flavobacteriales</taxon>
        <taxon>Flavobacteriaceae</taxon>
        <taxon>Psychroflexus</taxon>
    </lineage>
</organism>
<proteinExistence type="predicted"/>
<reference evidence="3" key="2">
    <citation type="submission" date="2012-09" db="EMBL/GenBank/DDBJ databases">
        <title>The complete sequence of Psychroflexus torquis an extreme psychrophile from sea-ice that is stimulated by light.</title>
        <authorList>
            <person name="Feng S."/>
            <person name="Powell S.M."/>
            <person name="Bowman J.P."/>
        </authorList>
    </citation>
    <scope>NUCLEOTIDE SEQUENCE [LARGE SCALE GENOMIC DNA]</scope>
    <source>
        <strain evidence="3">ATCC 700755</strain>
    </source>
</reference>
<evidence type="ECO:0000313" key="3">
    <source>
        <dbReference type="EMBL" id="AFU70140.1"/>
    </source>
</evidence>
<reference evidence="3" key="1">
    <citation type="submission" date="2006-03" db="EMBL/GenBank/DDBJ databases">
        <authorList>
            <person name="Bowman J."/>
            <person name="Ferriera S."/>
            <person name="Johnson J."/>
            <person name="Kravitz S."/>
            <person name="Halpern A."/>
            <person name="Remington K."/>
            <person name="Beeson K."/>
            <person name="Tran B."/>
            <person name="Rogers Y.-H."/>
            <person name="Friedman R."/>
            <person name="Venter J.C."/>
        </authorList>
    </citation>
    <scope>NUCLEOTIDE SEQUENCE [LARGE SCALE GENOMIC DNA]</scope>
    <source>
        <strain evidence="3">ATCC 700755</strain>
    </source>
</reference>
<feature type="chain" id="PRO_5003879644" evidence="1">
    <location>
        <begin position="24"/>
        <end position="358"/>
    </location>
</feature>
<name>K4IXF2_PSYTT</name>
<evidence type="ECO:0000313" key="4">
    <source>
        <dbReference type="Proteomes" id="UP000008514"/>
    </source>
</evidence>
<keyword evidence="1" id="KW-0732">Signal</keyword>
<protein>
    <submittedName>
        <fullName evidence="3">Beta-lactamase like protein</fullName>
    </submittedName>
</protein>